<dbReference type="Proteomes" id="UP000299084">
    <property type="component" value="Unassembled WGS sequence"/>
</dbReference>
<dbReference type="GO" id="GO:0003735">
    <property type="term" value="F:structural constituent of ribosome"/>
    <property type="evidence" value="ECO:0007669"/>
    <property type="project" value="InterPro"/>
</dbReference>
<proteinExistence type="inferred from homology"/>
<gene>
    <name evidence="4" type="ORF">Cadr_000006132</name>
</gene>
<accession>A0A5N4E409</accession>
<dbReference type="InterPro" id="IPR036789">
    <property type="entry name" value="Ribosomal_uL6-like_a/b-dom_sf"/>
</dbReference>
<dbReference type="SUPFAM" id="SSF56053">
    <property type="entry name" value="Ribosomal protein L6"/>
    <property type="match status" value="1"/>
</dbReference>
<protein>
    <submittedName>
        <fullName evidence="4">60S ribosomal protein L9</fullName>
    </submittedName>
</protein>
<organism evidence="4 5">
    <name type="scientific">Camelus dromedarius</name>
    <name type="common">Dromedary</name>
    <name type="synonym">Arabian camel</name>
    <dbReference type="NCBI Taxonomy" id="9838"/>
    <lineage>
        <taxon>Eukaryota</taxon>
        <taxon>Metazoa</taxon>
        <taxon>Chordata</taxon>
        <taxon>Craniata</taxon>
        <taxon>Vertebrata</taxon>
        <taxon>Euteleostomi</taxon>
        <taxon>Mammalia</taxon>
        <taxon>Eutheria</taxon>
        <taxon>Laurasiatheria</taxon>
        <taxon>Artiodactyla</taxon>
        <taxon>Tylopoda</taxon>
        <taxon>Camelidae</taxon>
        <taxon>Camelus</taxon>
    </lineage>
</organism>
<evidence type="ECO:0000313" key="5">
    <source>
        <dbReference type="Proteomes" id="UP000299084"/>
    </source>
</evidence>
<dbReference type="AlphaFoldDB" id="A0A5N4E409"/>
<dbReference type="GO" id="GO:0022625">
    <property type="term" value="C:cytosolic large ribosomal subunit"/>
    <property type="evidence" value="ECO:0007669"/>
    <property type="project" value="TreeGrafter"/>
</dbReference>
<dbReference type="PANTHER" id="PTHR11655">
    <property type="entry name" value="60S/50S RIBOSOMAL PROTEIN L6/L9"/>
    <property type="match status" value="1"/>
</dbReference>
<reference evidence="4 5" key="1">
    <citation type="journal article" date="2019" name="Mol. Ecol. Resour.">
        <title>Improving Illumina assemblies with Hi-C and long reads: an example with the North African dromedary.</title>
        <authorList>
            <person name="Elbers J.P."/>
            <person name="Rogers M.F."/>
            <person name="Perelman P.L."/>
            <person name="Proskuryakova A.A."/>
            <person name="Serdyukova N.A."/>
            <person name="Johnson W.E."/>
            <person name="Horin P."/>
            <person name="Corander J."/>
            <person name="Murphy D."/>
            <person name="Burger P.A."/>
        </authorList>
    </citation>
    <scope>NUCLEOTIDE SEQUENCE [LARGE SCALE GENOMIC DNA]</scope>
    <source>
        <strain evidence="4">Drom800</strain>
        <tissue evidence="4">Blood</tissue>
    </source>
</reference>
<dbReference type="GO" id="GO:0019843">
    <property type="term" value="F:rRNA binding"/>
    <property type="evidence" value="ECO:0007669"/>
    <property type="project" value="InterPro"/>
</dbReference>
<sequence>MKAILNHQTVRIPEYVDITLKGCTVIVNNPRGTLQRDFSSINVDPSFLEHDKGLTLGDPYKMKSVSAHLPISILIRENRSLVEFQNFLSEKNTHRQIMIVKKKNIRKILDDTYVFEKGIVQQPDK</sequence>
<dbReference type="PANTHER" id="PTHR11655:SF16">
    <property type="entry name" value="60S RIBOSOMAL PROTEIN L9"/>
    <property type="match status" value="1"/>
</dbReference>
<evidence type="ECO:0000313" key="4">
    <source>
        <dbReference type="EMBL" id="KAB1277756.1"/>
    </source>
</evidence>
<comment type="caution">
    <text evidence="4">The sequence shown here is derived from an EMBL/GenBank/DDBJ whole genome shotgun (WGS) entry which is preliminary data.</text>
</comment>
<evidence type="ECO:0000256" key="3">
    <source>
        <dbReference type="ARBA" id="ARBA00023274"/>
    </source>
</evidence>
<dbReference type="InterPro" id="IPR000702">
    <property type="entry name" value="Ribosomal_uL6-like"/>
</dbReference>
<dbReference type="EMBL" id="JWIN03000006">
    <property type="protein sequence ID" value="KAB1277756.1"/>
    <property type="molecule type" value="Genomic_DNA"/>
</dbReference>
<comment type="similarity">
    <text evidence="1">Belongs to the universal ribosomal protein uL6 family.</text>
</comment>
<evidence type="ECO:0000256" key="2">
    <source>
        <dbReference type="ARBA" id="ARBA00022980"/>
    </source>
</evidence>
<evidence type="ECO:0000256" key="1">
    <source>
        <dbReference type="ARBA" id="ARBA00009356"/>
    </source>
</evidence>
<keyword evidence="3" id="KW-0687">Ribonucleoprotein</keyword>
<dbReference type="Gene3D" id="3.90.930.12">
    <property type="entry name" value="Ribosomal protein L6, alpha-beta domain"/>
    <property type="match status" value="1"/>
</dbReference>
<keyword evidence="2 4" id="KW-0689">Ribosomal protein</keyword>
<keyword evidence="5" id="KW-1185">Reference proteome</keyword>
<dbReference type="GO" id="GO:0002181">
    <property type="term" value="P:cytoplasmic translation"/>
    <property type="evidence" value="ECO:0007669"/>
    <property type="project" value="TreeGrafter"/>
</dbReference>
<name>A0A5N4E409_CAMDR</name>